<reference evidence="2 3" key="1">
    <citation type="submission" date="2022-05" db="EMBL/GenBank/DDBJ databases">
        <authorList>
            <consortium name="Genoscope - CEA"/>
            <person name="William W."/>
        </authorList>
    </citation>
    <scope>NUCLEOTIDE SEQUENCE [LARGE SCALE GENOMIC DNA]</scope>
</reference>
<feature type="non-terminal residue" evidence="2">
    <location>
        <position position="742"/>
    </location>
</feature>
<dbReference type="PROSITE" id="PS50802">
    <property type="entry name" value="OTU"/>
    <property type="match status" value="1"/>
</dbReference>
<accession>A0ABN8PW56</accession>
<keyword evidence="3" id="KW-1185">Reference proteome</keyword>
<evidence type="ECO:0000259" key="1">
    <source>
        <dbReference type="PROSITE" id="PS50802"/>
    </source>
</evidence>
<proteinExistence type="predicted"/>
<dbReference type="Proteomes" id="UP001159405">
    <property type="component" value="Unassembled WGS sequence"/>
</dbReference>
<dbReference type="Gene3D" id="3.90.70.80">
    <property type="match status" value="1"/>
</dbReference>
<dbReference type="InterPro" id="IPR003323">
    <property type="entry name" value="OTU_dom"/>
</dbReference>
<comment type="caution">
    <text evidence="2">The sequence shown here is derived from an EMBL/GenBank/DDBJ whole genome shotgun (WGS) entry which is preliminary data.</text>
</comment>
<dbReference type="PANTHER" id="PTHR46880">
    <property type="entry name" value="RAS-ASSOCIATING DOMAIN-CONTAINING PROTEIN"/>
    <property type="match status" value="1"/>
</dbReference>
<dbReference type="PANTHER" id="PTHR46880:SF5">
    <property type="entry name" value="DUF4371 DOMAIN-CONTAINING PROTEIN"/>
    <property type="match status" value="1"/>
</dbReference>
<dbReference type="EMBL" id="CALNXK010000093">
    <property type="protein sequence ID" value="CAH3152187.1"/>
    <property type="molecule type" value="Genomic_DNA"/>
</dbReference>
<gene>
    <name evidence="2" type="ORF">PLOB_00049087</name>
</gene>
<name>A0ABN8PW56_9CNID</name>
<protein>
    <recommendedName>
        <fullName evidence="1">OTU domain-containing protein</fullName>
    </recommendedName>
</protein>
<dbReference type="CDD" id="cd22791">
    <property type="entry name" value="OTU_VRTN"/>
    <property type="match status" value="1"/>
</dbReference>
<sequence>MDEDLAALFKLLDSHIKGNRDSEDDQLKRFLCTLEKKYEKQKEFIRNLGCNAHVGLKEDEMANALIPEDLPESAEKKYKAVKTTGNGDCFYNAASLTLVGNESYTTLLRLLVALELVPNADFYAQHPKFTYFPAGGRHPNTVFSLCLTNSSNTVFHDTEHDRKLAILSEARVASKPKEWSGYFHLTALATVLGRPVFSSYPNCQTWTRDFVHGIIYPQIATFSLEPVFLLWSREGSDNRPGAWYEPNHFVPLCSAEASDGIDALVDKEDLPKTLVCDEKKIKPVSTNAANVASPQVLSQLSKGEENKKTRNYEESRVRKITMHCLDSDEQYSYLYPQVQPPNYVVQSMFCDACSQLAKTSSGADISKKSGTKVFKIETLKKHEKSQAHVSCTETLKARQKPQESPLAKSLNKASTSADTKLEKKILPAFTVVALKRPFDDYEPFCALQNINGADLGETYVTRSACTEFLPNISEVMKDEIAEKLRGNNFLSVMADGGTDQGVMEEVLVYVRYLDIELGKPVNEYLAIQEPKSGSGADVLDAISFAISNTTGMEDSEWKEKLTSFGSDGCVVMTGAKNGVWGLLRNDSLTTNFKKFWCGAHRVELAVVKSLQHFEEFNKLRETLQSLYKEYHYSPKAPRELRELAEALEEKVSRPLNVLGARWLPHLETALKILFSGFKVLIMHSQNTKEGRVGSAGRQGRATFSVKFLISMKGLLFTHLTWDIVEEAAQLSKEFQANFTTAT</sequence>
<evidence type="ECO:0000313" key="2">
    <source>
        <dbReference type="EMBL" id="CAH3152187.1"/>
    </source>
</evidence>
<organism evidence="2 3">
    <name type="scientific">Porites lobata</name>
    <dbReference type="NCBI Taxonomy" id="104759"/>
    <lineage>
        <taxon>Eukaryota</taxon>
        <taxon>Metazoa</taxon>
        <taxon>Cnidaria</taxon>
        <taxon>Anthozoa</taxon>
        <taxon>Hexacorallia</taxon>
        <taxon>Scleractinia</taxon>
        <taxon>Fungiina</taxon>
        <taxon>Poritidae</taxon>
        <taxon>Porites</taxon>
    </lineage>
</organism>
<feature type="domain" description="OTU" evidence="1">
    <location>
        <begin position="78"/>
        <end position="255"/>
    </location>
</feature>
<evidence type="ECO:0000313" key="3">
    <source>
        <dbReference type="Proteomes" id="UP001159405"/>
    </source>
</evidence>
<dbReference type="InterPro" id="IPR047273">
    <property type="entry name" value="VRTN_OTU_dom"/>
</dbReference>